<keyword evidence="3 6" id="KW-1133">Transmembrane helix</keyword>
<evidence type="ECO:0000259" key="7">
    <source>
        <dbReference type="PROSITE" id="PS50850"/>
    </source>
</evidence>
<dbReference type="InParanoid" id="F0XN45"/>
<feature type="domain" description="Major facilitator superfamily (MFS) profile" evidence="7">
    <location>
        <begin position="76"/>
        <end position="565"/>
    </location>
</feature>
<feature type="transmembrane region" description="Helical" evidence="6">
    <location>
        <begin position="297"/>
        <end position="316"/>
    </location>
</feature>
<dbReference type="HOGENOM" id="CLU_000960_22_0_1"/>
<feature type="transmembrane region" description="Helical" evidence="6">
    <location>
        <begin position="203"/>
        <end position="224"/>
    </location>
</feature>
<feature type="transmembrane region" description="Helical" evidence="6">
    <location>
        <begin position="464"/>
        <end position="487"/>
    </location>
</feature>
<dbReference type="Proteomes" id="UP000007796">
    <property type="component" value="Unassembled WGS sequence"/>
</dbReference>
<keyword evidence="2 6" id="KW-0812">Transmembrane</keyword>
<evidence type="ECO:0000313" key="8">
    <source>
        <dbReference type="EMBL" id="EFX00832.1"/>
    </source>
</evidence>
<evidence type="ECO:0000256" key="5">
    <source>
        <dbReference type="SAM" id="MobiDB-lite"/>
    </source>
</evidence>
<dbReference type="InterPro" id="IPR036259">
    <property type="entry name" value="MFS_trans_sf"/>
</dbReference>
<keyword evidence="9" id="KW-1185">Reference proteome</keyword>
<feature type="transmembrane region" description="Helical" evidence="6">
    <location>
        <begin position="263"/>
        <end position="285"/>
    </location>
</feature>
<feature type="transmembrane region" description="Helical" evidence="6">
    <location>
        <begin position="367"/>
        <end position="390"/>
    </location>
</feature>
<protein>
    <submittedName>
        <fullName evidence="8">Major facilitator superfamily transporter multidrug resistance</fullName>
    </submittedName>
</protein>
<dbReference type="EMBL" id="GL629795">
    <property type="protein sequence ID" value="EFX00832.1"/>
    <property type="molecule type" value="Genomic_DNA"/>
</dbReference>
<evidence type="ECO:0000256" key="3">
    <source>
        <dbReference type="ARBA" id="ARBA00022989"/>
    </source>
</evidence>
<feature type="transmembrane region" description="Helical" evidence="6">
    <location>
        <begin position="427"/>
        <end position="452"/>
    </location>
</feature>
<dbReference type="Gene3D" id="1.20.1720.10">
    <property type="entry name" value="Multidrug resistance protein D"/>
    <property type="match status" value="1"/>
</dbReference>
<dbReference type="PROSITE" id="PS50850">
    <property type="entry name" value="MFS"/>
    <property type="match status" value="1"/>
</dbReference>
<name>F0XN45_GROCL</name>
<dbReference type="Gene3D" id="1.20.1250.20">
    <property type="entry name" value="MFS general substrate transporter like domains"/>
    <property type="match status" value="1"/>
</dbReference>
<evidence type="ECO:0000256" key="4">
    <source>
        <dbReference type="ARBA" id="ARBA00023136"/>
    </source>
</evidence>
<dbReference type="FunCoup" id="F0XN45">
    <property type="interactions" value="46"/>
</dbReference>
<dbReference type="SUPFAM" id="SSF103473">
    <property type="entry name" value="MFS general substrate transporter"/>
    <property type="match status" value="1"/>
</dbReference>
<keyword evidence="4 6" id="KW-0472">Membrane</keyword>
<feature type="transmembrane region" description="Helical" evidence="6">
    <location>
        <begin position="541"/>
        <end position="560"/>
    </location>
</feature>
<gene>
    <name evidence="8" type="ORF">CMQ_1913</name>
</gene>
<dbReference type="GO" id="GO:0022857">
    <property type="term" value="F:transmembrane transporter activity"/>
    <property type="evidence" value="ECO:0007669"/>
    <property type="project" value="InterPro"/>
</dbReference>
<dbReference type="eggNOG" id="KOG0254">
    <property type="taxonomic scope" value="Eukaryota"/>
</dbReference>
<feature type="compositionally biased region" description="Basic and acidic residues" evidence="5">
    <location>
        <begin position="1"/>
        <end position="10"/>
    </location>
</feature>
<dbReference type="AlphaFoldDB" id="F0XN45"/>
<comment type="subcellular location">
    <subcellularLocation>
        <location evidence="1">Membrane</location>
        <topology evidence="1">Multi-pass membrane protein</topology>
    </subcellularLocation>
</comment>
<dbReference type="OrthoDB" id="2351791at2759"/>
<dbReference type="PANTHER" id="PTHR23501:SF59">
    <property type="entry name" value="MAJOR FACILITATOR SUPERFAMILY (MFS) PROFILE DOMAIN-CONTAINING PROTEIN-RELATED"/>
    <property type="match status" value="1"/>
</dbReference>
<accession>F0XN45</accession>
<feature type="transmembrane region" description="Helical" evidence="6">
    <location>
        <begin position="73"/>
        <end position="92"/>
    </location>
</feature>
<dbReference type="Pfam" id="PF07690">
    <property type="entry name" value="MFS_1"/>
    <property type="match status" value="1"/>
</dbReference>
<feature type="region of interest" description="Disordered" evidence="5">
    <location>
        <begin position="1"/>
        <end position="48"/>
    </location>
</feature>
<feature type="transmembrane region" description="Helical" evidence="6">
    <location>
        <begin position="230"/>
        <end position="251"/>
    </location>
</feature>
<dbReference type="InterPro" id="IPR020846">
    <property type="entry name" value="MFS_dom"/>
</dbReference>
<organism evidence="9">
    <name type="scientific">Grosmannia clavigera (strain kw1407 / UAMH 11150)</name>
    <name type="common">Blue stain fungus</name>
    <name type="synonym">Graphiocladiella clavigera</name>
    <dbReference type="NCBI Taxonomy" id="655863"/>
    <lineage>
        <taxon>Eukaryota</taxon>
        <taxon>Fungi</taxon>
        <taxon>Dikarya</taxon>
        <taxon>Ascomycota</taxon>
        <taxon>Pezizomycotina</taxon>
        <taxon>Sordariomycetes</taxon>
        <taxon>Sordariomycetidae</taxon>
        <taxon>Ophiostomatales</taxon>
        <taxon>Ophiostomataceae</taxon>
        <taxon>Leptographium</taxon>
    </lineage>
</organism>
<dbReference type="RefSeq" id="XP_014170314.1">
    <property type="nucleotide sequence ID" value="XM_014314839.1"/>
</dbReference>
<evidence type="ECO:0000313" key="9">
    <source>
        <dbReference type="Proteomes" id="UP000007796"/>
    </source>
</evidence>
<feature type="transmembrane region" description="Helical" evidence="6">
    <location>
        <begin position="337"/>
        <end position="361"/>
    </location>
</feature>
<sequence>MATGRYKLDPLADSDTGTSMQEELRPEGVPMESGLGHTAATSSSDGTVLESDMAGGKIERVDNKAVFRPTRSFFLAFSALMVVTIAIALDATSMSVSLSSISAALGGSALEAFWSGTSFLLASTVLQPTAASLSNIFGRKYLIYVNGIFFFVGSLVAALANNFTVLIVGRTIQGIGGGSLIALTEVVVTDLVSLAFRPTWFSVLSAMWSLGTVSGPLVGAAFTQNVSWRWIFYINLPMIGVGMAFIVLFLHQAKIPGGIIAKTLRFDWVGSVLFTASSTSFLYGLSTGGVSNPWSSYRVLLPLILGFLGTVAFGFYEFRVAREPIINRRIFSNLDIILTYIMTVLHGAILWSVLYFLPLYYEAVKGYSTVITGVAVLPITLTVAPAASAVGVITGITGRYRWSIWIGWALTTMGSGLLLLLKPDTSVAAWIWLNVPLGVGTGMLFPAMGLSIQAACEPVLNGQASAFFSFLRTFGQSIGVAVSGVIFQNSFKRKLAALPAFASLANQYSHDATSVVAIIRHMPASVEKTQLVKAYNEGLHVIYVSMIAFSAFCLILSVFLRGYSLNQEHVTSQALINNGEEVKTEKE</sequence>
<proteinExistence type="predicted"/>
<evidence type="ECO:0000256" key="2">
    <source>
        <dbReference type="ARBA" id="ARBA00022692"/>
    </source>
</evidence>
<dbReference type="PANTHER" id="PTHR23501">
    <property type="entry name" value="MAJOR FACILITATOR SUPERFAMILY"/>
    <property type="match status" value="1"/>
</dbReference>
<dbReference type="InterPro" id="IPR011701">
    <property type="entry name" value="MFS"/>
</dbReference>
<dbReference type="GO" id="GO:0005886">
    <property type="term" value="C:plasma membrane"/>
    <property type="evidence" value="ECO:0007669"/>
    <property type="project" value="TreeGrafter"/>
</dbReference>
<feature type="transmembrane region" description="Helical" evidence="6">
    <location>
        <begin position="141"/>
        <end position="160"/>
    </location>
</feature>
<evidence type="ECO:0000256" key="6">
    <source>
        <dbReference type="SAM" id="Phobius"/>
    </source>
</evidence>
<reference evidence="8 9" key="1">
    <citation type="journal article" date="2011" name="Proc. Natl. Acad. Sci. U.S.A.">
        <title>Genome and transcriptome analyses of the mountain pine beetle-fungal symbiont Grosmannia clavigera, a lodgepole pine pathogen.</title>
        <authorList>
            <person name="DiGuistini S."/>
            <person name="Wang Y."/>
            <person name="Liao N.Y."/>
            <person name="Taylor G."/>
            <person name="Tanguay P."/>
            <person name="Feau N."/>
            <person name="Henrissat B."/>
            <person name="Chan S.K."/>
            <person name="Hesse-Orce U."/>
            <person name="Alamouti S.M."/>
            <person name="Tsui C.K.M."/>
            <person name="Docking R.T."/>
            <person name="Levasseur A."/>
            <person name="Haridas S."/>
            <person name="Robertson G."/>
            <person name="Birol I."/>
            <person name="Holt R.A."/>
            <person name="Marra M.A."/>
            <person name="Hamelin R.C."/>
            <person name="Hirst M."/>
            <person name="Jones S.J.M."/>
            <person name="Bohlmann J."/>
            <person name="Breuil C."/>
        </authorList>
    </citation>
    <scope>NUCLEOTIDE SEQUENCE [LARGE SCALE GENOMIC DNA]</scope>
    <source>
        <strain evidence="9">kw1407 / UAMH 11150</strain>
    </source>
</reference>
<evidence type="ECO:0000256" key="1">
    <source>
        <dbReference type="ARBA" id="ARBA00004141"/>
    </source>
</evidence>
<dbReference type="GeneID" id="25974844"/>
<feature type="transmembrane region" description="Helical" evidence="6">
    <location>
        <begin position="112"/>
        <end position="129"/>
    </location>
</feature>
<feature type="transmembrane region" description="Helical" evidence="6">
    <location>
        <begin position="402"/>
        <end position="421"/>
    </location>
</feature>